<evidence type="ECO:0000256" key="6">
    <source>
        <dbReference type="ARBA" id="ARBA00023136"/>
    </source>
</evidence>
<dbReference type="EC" id="3.6.5.n1" evidence="7"/>
<dbReference type="Gene3D" id="3.30.70.870">
    <property type="entry name" value="Elongation Factor G (Translational Gtpase), domain 3"/>
    <property type="match status" value="1"/>
</dbReference>
<dbReference type="AlphaFoldDB" id="A0A1J4V7J1"/>
<dbReference type="Pfam" id="PF00009">
    <property type="entry name" value="GTP_EFTU"/>
    <property type="match status" value="1"/>
</dbReference>
<dbReference type="GO" id="GO:0003924">
    <property type="term" value="F:GTPase activity"/>
    <property type="evidence" value="ECO:0007669"/>
    <property type="project" value="UniProtKB-UniRule"/>
</dbReference>
<feature type="binding site" evidence="7">
    <location>
        <begin position="130"/>
        <end position="133"/>
    </location>
    <ligand>
        <name>GTP</name>
        <dbReference type="ChEBI" id="CHEBI:37565"/>
    </ligand>
</feature>
<dbReference type="PROSITE" id="PS00301">
    <property type="entry name" value="G_TR_1"/>
    <property type="match status" value="1"/>
</dbReference>
<dbReference type="GO" id="GO:0005886">
    <property type="term" value="C:plasma membrane"/>
    <property type="evidence" value="ECO:0007669"/>
    <property type="project" value="UniProtKB-SubCell"/>
</dbReference>
<dbReference type="Pfam" id="PF00679">
    <property type="entry name" value="EFG_C"/>
    <property type="match status" value="1"/>
</dbReference>
<evidence type="ECO:0000259" key="8">
    <source>
        <dbReference type="PROSITE" id="PS51722"/>
    </source>
</evidence>
<dbReference type="Proteomes" id="UP000183206">
    <property type="component" value="Unassembled WGS sequence"/>
</dbReference>
<dbReference type="Pfam" id="PF14492">
    <property type="entry name" value="EFG_III"/>
    <property type="match status" value="1"/>
</dbReference>
<dbReference type="InterPro" id="IPR009000">
    <property type="entry name" value="Transl_B-barrel_sf"/>
</dbReference>
<dbReference type="Gene3D" id="3.30.70.2570">
    <property type="entry name" value="Elongation factor 4, C-terminal domain"/>
    <property type="match status" value="1"/>
</dbReference>
<name>A0A1J4V7J1_9BACT</name>
<dbReference type="STRING" id="1805282.AUJ44_01055"/>
<dbReference type="NCBIfam" id="TIGR00231">
    <property type="entry name" value="small_GTP"/>
    <property type="match status" value="1"/>
</dbReference>
<dbReference type="PANTHER" id="PTHR43512">
    <property type="entry name" value="TRANSLATION FACTOR GUF1-RELATED"/>
    <property type="match status" value="1"/>
</dbReference>
<dbReference type="InterPro" id="IPR027417">
    <property type="entry name" value="P-loop_NTPase"/>
</dbReference>
<dbReference type="CDD" id="cd01890">
    <property type="entry name" value="LepA"/>
    <property type="match status" value="1"/>
</dbReference>
<dbReference type="Gene3D" id="3.30.70.240">
    <property type="match status" value="1"/>
</dbReference>
<dbReference type="SUPFAM" id="SSF52540">
    <property type="entry name" value="P-loop containing nucleoside triphosphate hydrolases"/>
    <property type="match status" value="1"/>
</dbReference>
<dbReference type="InterPro" id="IPR041095">
    <property type="entry name" value="EFG_II"/>
</dbReference>
<dbReference type="InterPro" id="IPR000795">
    <property type="entry name" value="T_Tr_GTP-bd_dom"/>
</dbReference>
<evidence type="ECO:0000256" key="1">
    <source>
        <dbReference type="ARBA" id="ARBA00005454"/>
    </source>
</evidence>
<comment type="function">
    <text evidence="7">Required for accurate and efficient protein synthesis under certain stress conditions. May act as a fidelity factor of the translation reaction, by catalyzing a one-codon backward translocation of tRNAs on improperly translocated ribosomes. Back-translocation proceeds from a post-translocation (POST) complex to a pre-translocation (PRE) complex, thus giving elongation factor G a second chance to translocate the tRNAs correctly. Binds to ribosomes in a GTP-dependent manner.</text>
</comment>
<evidence type="ECO:0000256" key="2">
    <source>
        <dbReference type="ARBA" id="ARBA00022741"/>
    </source>
</evidence>
<dbReference type="InterPro" id="IPR005225">
    <property type="entry name" value="Small_GTP-bd"/>
</dbReference>
<dbReference type="InterPro" id="IPR038363">
    <property type="entry name" value="LepA_C_sf"/>
</dbReference>
<keyword evidence="4 7" id="KW-0648">Protein biosynthesis</keyword>
<dbReference type="PROSITE" id="PS51722">
    <property type="entry name" value="G_TR_2"/>
    <property type="match status" value="1"/>
</dbReference>
<dbReference type="PANTHER" id="PTHR43512:SF4">
    <property type="entry name" value="TRANSLATION FACTOR GUF1 HOMOLOG, CHLOROPLASTIC"/>
    <property type="match status" value="1"/>
</dbReference>
<dbReference type="HAMAP" id="MF_00071">
    <property type="entry name" value="LepA"/>
    <property type="match status" value="1"/>
</dbReference>
<dbReference type="GO" id="GO:0043022">
    <property type="term" value="F:ribosome binding"/>
    <property type="evidence" value="ECO:0007669"/>
    <property type="project" value="UniProtKB-UniRule"/>
</dbReference>
<dbReference type="InterPro" id="IPR013842">
    <property type="entry name" value="LepA_CTD"/>
</dbReference>
<comment type="catalytic activity">
    <reaction evidence="7">
        <text>GTP + H2O = GDP + phosphate + H(+)</text>
        <dbReference type="Rhea" id="RHEA:19669"/>
        <dbReference type="ChEBI" id="CHEBI:15377"/>
        <dbReference type="ChEBI" id="CHEBI:15378"/>
        <dbReference type="ChEBI" id="CHEBI:37565"/>
        <dbReference type="ChEBI" id="CHEBI:43474"/>
        <dbReference type="ChEBI" id="CHEBI:58189"/>
        <dbReference type="EC" id="3.6.5.n1"/>
    </reaction>
</comment>
<accession>A0A1J4V7J1</accession>
<feature type="binding site" evidence="7">
    <location>
        <begin position="14"/>
        <end position="19"/>
    </location>
    <ligand>
        <name>GTP</name>
        <dbReference type="ChEBI" id="CHEBI:37565"/>
    </ligand>
</feature>
<evidence type="ECO:0000256" key="3">
    <source>
        <dbReference type="ARBA" id="ARBA00022801"/>
    </source>
</evidence>
<gene>
    <name evidence="7" type="primary">lepA</name>
    <name evidence="9" type="ORF">AUJ44_01055</name>
</gene>
<dbReference type="SUPFAM" id="SSF50447">
    <property type="entry name" value="Translation proteins"/>
    <property type="match status" value="1"/>
</dbReference>
<dbReference type="InterPro" id="IPR006297">
    <property type="entry name" value="EF-4"/>
</dbReference>
<keyword evidence="7" id="KW-1003">Cell membrane</keyword>
<dbReference type="InterPro" id="IPR035647">
    <property type="entry name" value="EFG_III/V"/>
</dbReference>
<proteinExistence type="inferred from homology"/>
<keyword evidence="2 7" id="KW-0547">Nucleotide-binding</keyword>
<dbReference type="GO" id="GO:0045727">
    <property type="term" value="P:positive regulation of translation"/>
    <property type="evidence" value="ECO:0007669"/>
    <property type="project" value="UniProtKB-UniRule"/>
</dbReference>
<evidence type="ECO:0000256" key="7">
    <source>
        <dbReference type="HAMAP-Rule" id="MF_00071"/>
    </source>
</evidence>
<sequence>MADIRNFTIIAHIDHGKSTLADRMLEITGTIEKRKMKEQVLDQMELERERGITIKMQPVRMEYTTGGKDYILNLIDTPGHIDFSYEVSRALKAVEGTVLLVDATQGVQAQTLTVLAMARELGLVVIPVVSKIDSPIARVDEVKDEIVALLSCTKEDILETSGKTGKGVTELLEHLIRTIPPPISKFGASAGGRALVFDFEYSTHKGVIVYVRVLDGGIKKRESLIFAQAKEKFSSLGVGIFHPEPKETPALCTGEIGYITTGVKKPGVASVGDTIVSAKNPLPPLSGYLEPRPVVWASVYPEGQDDFPLLRQALLRLKLSDPSLSFEEEASGSLGRGFRCGFLGMLHLEIIMERLKREFDLELIMTTPSINYEVTTTNGEILRVYSPVAFPEHGSIQSIREPWVSAKIITPPEYLGGIMQLLFDHEAEVGDSQVFGDRRTSIEFCIPLRELMRNFFDDLKSVSSGFASLSYEITGERGADVVRLDVLVAEEMVAAFSKVVSRKKVQREAEEIVERLYKILPRQMFLTKIQGKALGRILSSRTLSAMKKDVTGYLYGGDITRKRKLWEKQKKGKKKMKERGKVNISHEVFLKMMRADKD</sequence>
<evidence type="ECO:0000256" key="4">
    <source>
        <dbReference type="ARBA" id="ARBA00022917"/>
    </source>
</evidence>
<comment type="similarity">
    <text evidence="1 7">Belongs to the TRAFAC class translation factor GTPase superfamily. Classic translation factor GTPase family. LepA subfamily.</text>
</comment>
<dbReference type="InterPro" id="IPR031157">
    <property type="entry name" value="G_TR_CS"/>
</dbReference>
<keyword evidence="6 7" id="KW-0472">Membrane</keyword>
<dbReference type="Gene3D" id="3.40.50.300">
    <property type="entry name" value="P-loop containing nucleotide triphosphate hydrolases"/>
    <property type="match status" value="1"/>
</dbReference>
<dbReference type="GO" id="GO:0005525">
    <property type="term" value="F:GTP binding"/>
    <property type="evidence" value="ECO:0007669"/>
    <property type="project" value="UniProtKB-UniRule"/>
</dbReference>
<dbReference type="Gene3D" id="2.40.30.10">
    <property type="entry name" value="Translation factors"/>
    <property type="match status" value="1"/>
</dbReference>
<evidence type="ECO:0000256" key="5">
    <source>
        <dbReference type="ARBA" id="ARBA00023134"/>
    </source>
</evidence>
<protein>
    <recommendedName>
        <fullName evidence="7">Elongation factor 4</fullName>
        <shortName evidence="7">EF-4</shortName>
        <ecNumber evidence="7">3.6.5.n1</ecNumber>
    </recommendedName>
    <alternativeName>
        <fullName evidence="7">Ribosomal back-translocase LepA</fullName>
    </alternativeName>
</protein>
<keyword evidence="5 7" id="KW-0342">GTP-binding</keyword>
<dbReference type="EMBL" id="MNVO01000019">
    <property type="protein sequence ID" value="OIO33100.1"/>
    <property type="molecule type" value="Genomic_DNA"/>
</dbReference>
<organism evidence="9 10">
    <name type="scientific">Candidatus Nomurabacteria bacterium CG1_02_47_685</name>
    <dbReference type="NCBI Taxonomy" id="1805282"/>
    <lineage>
        <taxon>Bacteria</taxon>
        <taxon>Candidatus Nomuraibacteriota</taxon>
    </lineage>
</organism>
<dbReference type="SUPFAM" id="SSF54980">
    <property type="entry name" value="EF-G C-terminal domain-like"/>
    <property type="match status" value="2"/>
</dbReference>
<reference evidence="9 10" key="1">
    <citation type="journal article" date="2016" name="Environ. Microbiol.">
        <title>Genomic resolution of a cold subsurface aquifer community provides metabolic insights for novel microbes adapted to high CO concentrations.</title>
        <authorList>
            <person name="Probst A.J."/>
            <person name="Castelle C.J."/>
            <person name="Singh A."/>
            <person name="Brown C.T."/>
            <person name="Anantharaman K."/>
            <person name="Sharon I."/>
            <person name="Hug L.A."/>
            <person name="Burstein D."/>
            <person name="Emerson J.B."/>
            <person name="Thomas B.C."/>
            <person name="Banfield J.F."/>
        </authorList>
    </citation>
    <scope>NUCLEOTIDE SEQUENCE [LARGE SCALE GENOMIC DNA]</scope>
    <source>
        <strain evidence="9">CG1_02_47_685</strain>
    </source>
</reference>
<keyword evidence="9" id="KW-0251">Elongation factor</keyword>
<dbReference type="InterPro" id="IPR000640">
    <property type="entry name" value="EFG_V-like"/>
</dbReference>
<evidence type="ECO:0000313" key="9">
    <source>
        <dbReference type="EMBL" id="OIO33100.1"/>
    </source>
</evidence>
<evidence type="ECO:0000313" key="10">
    <source>
        <dbReference type="Proteomes" id="UP000183206"/>
    </source>
</evidence>
<keyword evidence="3 7" id="KW-0378">Hydrolase</keyword>
<dbReference type="GO" id="GO:0003746">
    <property type="term" value="F:translation elongation factor activity"/>
    <property type="evidence" value="ECO:0007669"/>
    <property type="project" value="UniProtKB-UniRule"/>
</dbReference>
<comment type="caution">
    <text evidence="9">The sequence shown here is derived from an EMBL/GenBank/DDBJ whole genome shotgun (WGS) entry which is preliminary data.</text>
</comment>
<dbReference type="FunFam" id="3.40.50.300:FF:000078">
    <property type="entry name" value="Elongation factor 4"/>
    <property type="match status" value="1"/>
</dbReference>
<dbReference type="NCBIfam" id="TIGR01393">
    <property type="entry name" value="lepA"/>
    <property type="match status" value="1"/>
</dbReference>
<dbReference type="PRINTS" id="PR00315">
    <property type="entry name" value="ELONGATNFCT"/>
</dbReference>
<dbReference type="Pfam" id="PF06421">
    <property type="entry name" value="LepA_C"/>
    <property type="match status" value="1"/>
</dbReference>
<comment type="subcellular location">
    <subcellularLocation>
        <location evidence="7">Cell membrane</location>
        <topology evidence="7">Peripheral membrane protein</topology>
        <orientation evidence="7">Cytoplasmic side</orientation>
    </subcellularLocation>
</comment>
<feature type="domain" description="Tr-type G" evidence="8">
    <location>
        <begin position="2"/>
        <end position="183"/>
    </location>
</feature>